<dbReference type="InterPro" id="IPR002078">
    <property type="entry name" value="Sigma_54_int"/>
</dbReference>
<dbReference type="AlphaFoldDB" id="A0A6I3SZX3"/>
<dbReference type="PROSITE" id="PS00675">
    <property type="entry name" value="SIGMA54_INTERACT_1"/>
    <property type="match status" value="1"/>
</dbReference>
<accession>A0A6I3SZX3</accession>
<dbReference type="OrthoDB" id="9761705at2"/>
<dbReference type="Gene3D" id="3.40.50.300">
    <property type="entry name" value="P-loop containing nucleotide triphosphate hydrolases"/>
    <property type="match status" value="1"/>
</dbReference>
<dbReference type="Gene3D" id="1.10.10.60">
    <property type="entry name" value="Homeodomain-like"/>
    <property type="match status" value="1"/>
</dbReference>
<dbReference type="Pfam" id="PF13936">
    <property type="entry name" value="HTH_38"/>
    <property type="match status" value="1"/>
</dbReference>
<dbReference type="EMBL" id="WNKZ01000063">
    <property type="protein sequence ID" value="MTV54850.1"/>
    <property type="molecule type" value="Genomic_DNA"/>
</dbReference>
<dbReference type="CDD" id="cd00009">
    <property type="entry name" value="AAA"/>
    <property type="match status" value="1"/>
</dbReference>
<dbReference type="PANTHER" id="PTHR32071:SF120">
    <property type="entry name" value="TRANSCRIPTIONAL REGULATOR-RELATED"/>
    <property type="match status" value="1"/>
</dbReference>
<evidence type="ECO:0000259" key="6">
    <source>
        <dbReference type="PROSITE" id="PS50045"/>
    </source>
</evidence>
<comment type="caution">
    <text evidence="7">The sequence shown here is derived from an EMBL/GenBank/DDBJ whole genome shotgun (WGS) entry which is preliminary data.</text>
</comment>
<dbReference type="PROSITE" id="PS50045">
    <property type="entry name" value="SIGMA54_INTERACT_4"/>
    <property type="match status" value="1"/>
</dbReference>
<dbReference type="InterPro" id="IPR025662">
    <property type="entry name" value="Sigma_54_int_dom_ATP-bd_1"/>
</dbReference>
<dbReference type="InterPro" id="IPR003593">
    <property type="entry name" value="AAA+_ATPase"/>
</dbReference>
<dbReference type="SMART" id="SM00382">
    <property type="entry name" value="AAA"/>
    <property type="match status" value="1"/>
</dbReference>
<dbReference type="InterPro" id="IPR025943">
    <property type="entry name" value="Sigma_54_int_dom_ATP-bd_2"/>
</dbReference>
<evidence type="ECO:0000256" key="2">
    <source>
        <dbReference type="ARBA" id="ARBA00022840"/>
    </source>
</evidence>
<keyword evidence="5" id="KW-0804">Transcription</keyword>
<keyword evidence="1" id="KW-0547">Nucleotide-binding</keyword>
<keyword evidence="3" id="KW-0805">Transcription regulation</keyword>
<dbReference type="SUPFAM" id="SSF52540">
    <property type="entry name" value="P-loop containing nucleoside triphosphate hydrolases"/>
    <property type="match status" value="1"/>
</dbReference>
<dbReference type="InterPro" id="IPR009057">
    <property type="entry name" value="Homeodomain-like_sf"/>
</dbReference>
<evidence type="ECO:0000256" key="4">
    <source>
        <dbReference type="ARBA" id="ARBA00023125"/>
    </source>
</evidence>
<dbReference type="InterPro" id="IPR027417">
    <property type="entry name" value="P-loop_NTPase"/>
</dbReference>
<dbReference type="InterPro" id="IPR011006">
    <property type="entry name" value="CheY-like_superfamily"/>
</dbReference>
<dbReference type="InterPro" id="IPR058031">
    <property type="entry name" value="AAA_lid_NorR"/>
</dbReference>
<proteinExistence type="predicted"/>
<dbReference type="GO" id="GO:0005524">
    <property type="term" value="F:ATP binding"/>
    <property type="evidence" value="ECO:0007669"/>
    <property type="project" value="UniProtKB-KW"/>
</dbReference>
<gene>
    <name evidence="7" type="ORF">GM672_19145</name>
</gene>
<dbReference type="PROSITE" id="PS00676">
    <property type="entry name" value="SIGMA54_INTERACT_2"/>
    <property type="match status" value="1"/>
</dbReference>
<dbReference type="PANTHER" id="PTHR32071">
    <property type="entry name" value="TRANSCRIPTIONAL REGULATORY PROTEIN"/>
    <property type="match status" value="1"/>
</dbReference>
<dbReference type="GO" id="GO:0006355">
    <property type="term" value="P:regulation of DNA-templated transcription"/>
    <property type="evidence" value="ECO:0007669"/>
    <property type="project" value="InterPro"/>
</dbReference>
<keyword evidence="2" id="KW-0067">ATP-binding</keyword>
<dbReference type="InterPro" id="IPR025944">
    <property type="entry name" value="Sigma_54_int_dom_CS"/>
</dbReference>
<protein>
    <submittedName>
        <fullName evidence="7">Helix-turn-helix domain-containing protein</fullName>
    </submittedName>
</protein>
<organism evidence="7 8">
    <name type="scientific">Pseudoduganella buxea</name>
    <dbReference type="NCBI Taxonomy" id="1949069"/>
    <lineage>
        <taxon>Bacteria</taxon>
        <taxon>Pseudomonadati</taxon>
        <taxon>Pseudomonadota</taxon>
        <taxon>Betaproteobacteria</taxon>
        <taxon>Burkholderiales</taxon>
        <taxon>Oxalobacteraceae</taxon>
        <taxon>Telluria group</taxon>
        <taxon>Pseudoduganella</taxon>
    </lineage>
</organism>
<dbReference type="Pfam" id="PF00158">
    <property type="entry name" value="Sigma54_activat"/>
    <property type="match status" value="1"/>
</dbReference>
<evidence type="ECO:0000256" key="5">
    <source>
        <dbReference type="ARBA" id="ARBA00023163"/>
    </source>
</evidence>
<evidence type="ECO:0000313" key="7">
    <source>
        <dbReference type="EMBL" id="MTV54850.1"/>
    </source>
</evidence>
<dbReference type="InterPro" id="IPR025246">
    <property type="entry name" value="IS30-like_HTH"/>
</dbReference>
<name>A0A6I3SZX3_9BURK</name>
<evidence type="ECO:0000256" key="1">
    <source>
        <dbReference type="ARBA" id="ARBA00022741"/>
    </source>
</evidence>
<dbReference type="Proteomes" id="UP000430634">
    <property type="component" value="Unassembled WGS sequence"/>
</dbReference>
<evidence type="ECO:0000313" key="8">
    <source>
        <dbReference type="Proteomes" id="UP000430634"/>
    </source>
</evidence>
<dbReference type="SUPFAM" id="SSF52172">
    <property type="entry name" value="CheY-like"/>
    <property type="match status" value="1"/>
</dbReference>
<dbReference type="FunFam" id="3.40.50.300:FF:000006">
    <property type="entry name" value="DNA-binding transcriptional regulator NtrC"/>
    <property type="match status" value="1"/>
</dbReference>
<evidence type="ECO:0000256" key="3">
    <source>
        <dbReference type="ARBA" id="ARBA00023015"/>
    </source>
</evidence>
<keyword evidence="4" id="KW-0238">DNA-binding</keyword>
<sequence>MTIRQLLCIDTEGRGIGADIAAAAEGFALRVAVSIEHAGQLAHVRPPAVGVVVLPGPGTGTAALERFLSEHATIRWVAVCAPEALQHGPCRQLVHDHCIDYHTLPLDRQRLRHTLGHALGLAALGEGQAVPHGSHAMRLTGDSAPIVGLRQRIAKVAAADAPVLIWGESGTGKELVARAVHDCSARARGPFVPINCGAIPASLVQSELFGHEKGAFTGAARARPGLIESAAGGTVLLDEIGDLPLEMQANLLRFLQEKTIHRLGGTRAVPVDVRVVAASHVNLQQAVARGSFREDLFYRLNVLALEVPPLRERRDDVVALAQLFFREYAAERAPHVRGFSSRALAALRAHDWPGNVRELLNRVRRAAVMAEHRLIGPADLDLAGKADGEPPLALHGARVQAERHAIEAGLHAGKSVTRVARELGVSRMTLYRLMAKHSIVTPARRRTP</sequence>
<reference evidence="7 8" key="1">
    <citation type="submission" date="2019-11" db="EMBL/GenBank/DDBJ databases">
        <title>Type strains purchased from KCTC, JCM and DSMZ.</title>
        <authorList>
            <person name="Lu H."/>
        </authorList>
    </citation>
    <scope>NUCLEOTIDE SEQUENCE [LARGE SCALE GENOMIC DNA]</scope>
    <source>
        <strain evidence="7 8">KCTC 52429</strain>
    </source>
</reference>
<dbReference type="SUPFAM" id="SSF46689">
    <property type="entry name" value="Homeodomain-like"/>
    <property type="match status" value="1"/>
</dbReference>
<dbReference type="PROSITE" id="PS00688">
    <property type="entry name" value="SIGMA54_INTERACT_3"/>
    <property type="match status" value="1"/>
</dbReference>
<dbReference type="Pfam" id="PF25601">
    <property type="entry name" value="AAA_lid_14"/>
    <property type="match status" value="1"/>
</dbReference>
<dbReference type="GO" id="GO:0003677">
    <property type="term" value="F:DNA binding"/>
    <property type="evidence" value="ECO:0007669"/>
    <property type="project" value="UniProtKB-KW"/>
</dbReference>
<feature type="domain" description="Sigma-54 factor interaction" evidence="6">
    <location>
        <begin position="139"/>
        <end position="368"/>
    </location>
</feature>
<dbReference type="Gene3D" id="1.10.8.60">
    <property type="match status" value="1"/>
</dbReference>
<dbReference type="RefSeq" id="WP_155472134.1">
    <property type="nucleotide sequence ID" value="NZ_BMKG01000029.1"/>
</dbReference>
<dbReference type="InterPro" id="IPR045343">
    <property type="entry name" value="VpsR"/>
</dbReference>
<dbReference type="Pfam" id="PF20161">
    <property type="entry name" value="VpsR"/>
    <property type="match status" value="1"/>
</dbReference>